<proteinExistence type="predicted"/>
<dbReference type="HOGENOM" id="CLU_2025174_0_0_6"/>
<dbReference type="KEGG" id="saga:M5M_14485"/>
<keyword evidence="2" id="KW-1185">Reference proteome</keyword>
<gene>
    <name evidence="1" type="ordered locus">M5M_14485</name>
</gene>
<dbReference type="AlphaFoldDB" id="K4KPI6"/>
<accession>K4KPI6</accession>
<name>K4KPI6_SIMAS</name>
<dbReference type="Proteomes" id="UP000000466">
    <property type="component" value="Chromosome"/>
</dbReference>
<evidence type="ECO:0000313" key="1">
    <source>
        <dbReference type="EMBL" id="AFV00034.1"/>
    </source>
</evidence>
<dbReference type="PROSITE" id="PS51257">
    <property type="entry name" value="PROKAR_LIPOPROTEIN"/>
    <property type="match status" value="1"/>
</dbReference>
<organism evidence="1 2">
    <name type="scientific">Simiduia agarivorans (strain DSM 21679 / JCM 13881 / BCRC 17597 / SA1)</name>
    <dbReference type="NCBI Taxonomy" id="1117647"/>
    <lineage>
        <taxon>Bacteria</taxon>
        <taxon>Pseudomonadati</taxon>
        <taxon>Pseudomonadota</taxon>
        <taxon>Gammaproteobacteria</taxon>
        <taxon>Cellvibrionales</taxon>
        <taxon>Cellvibrionaceae</taxon>
        <taxon>Simiduia</taxon>
    </lineage>
</organism>
<protein>
    <submittedName>
        <fullName evidence="1">Uncharacterized protein</fullName>
    </submittedName>
</protein>
<dbReference type="EMBL" id="CP003746">
    <property type="protein sequence ID" value="AFV00034.1"/>
    <property type="molecule type" value="Genomic_DNA"/>
</dbReference>
<reference evidence="1 2" key="1">
    <citation type="journal article" date="2013" name="Genome Announc.">
        <title>Complete genome sequence of Simiduia agarivorans SA1(T), a marine bacterium able to degrade a variety of polysaccharides.</title>
        <authorList>
            <person name="Lin S.Y."/>
            <person name="Shieh W.Y."/>
            <person name="Chen J.S."/>
            <person name="Tang S.L."/>
        </authorList>
    </citation>
    <scope>NUCLEOTIDE SEQUENCE [LARGE SCALE GENOMIC DNA]</scope>
    <source>
        <strain evidence="2">DSM 21679 / JCM 13881 / BCRC 17597 / SA1</strain>
    </source>
</reference>
<sequence length="122" mass="13399">MLPRRLLPYPVINNPSPQRRSPFNGLSLLACLSLLLALGSAQLYHLHSKTNAPKSFLASVELASTAPQIERQDTPPAPLTTAFQCLWTVVTSSGYPLAFTRFVPTRTYTFAAVRAPPERFSA</sequence>
<evidence type="ECO:0000313" key="2">
    <source>
        <dbReference type="Proteomes" id="UP000000466"/>
    </source>
</evidence>
<dbReference type="STRING" id="1117647.M5M_14485"/>